<proteinExistence type="predicted"/>
<dbReference type="AlphaFoldDB" id="A0A8S2Y1A8"/>
<reference evidence="1" key="1">
    <citation type="submission" date="2021-02" db="EMBL/GenBank/DDBJ databases">
        <authorList>
            <person name="Nowell W R."/>
        </authorList>
    </citation>
    <scope>NUCLEOTIDE SEQUENCE</scope>
</reference>
<organism evidence="1 2">
    <name type="scientific">Didymodactylos carnosus</name>
    <dbReference type="NCBI Taxonomy" id="1234261"/>
    <lineage>
        <taxon>Eukaryota</taxon>
        <taxon>Metazoa</taxon>
        <taxon>Spiralia</taxon>
        <taxon>Gnathifera</taxon>
        <taxon>Rotifera</taxon>
        <taxon>Eurotatoria</taxon>
        <taxon>Bdelloidea</taxon>
        <taxon>Philodinida</taxon>
        <taxon>Philodinidae</taxon>
        <taxon>Didymodactylos</taxon>
    </lineage>
</organism>
<sequence length="213" mass="24950">MVLPVTRTQLIHIRQSFESCTKLFGDYESSDDENSDDDLADDYYYYNQIKRYILSFGEPTTLPLTIPSRNVIDPSDFSDDDISDKNIKLPKVILRINTSYIDNVSFNWPVWGIENYIFQHRSYNILNTCNLDTGLFLIYYIYNSSEVVKRYMSNNSNIAICERLQRTFNIIKGKGWNEVRIQWLLEEKLLKPTQQILDIFGSLDDVVFIAPEP</sequence>
<comment type="caution">
    <text evidence="1">The sequence shown here is derived from an EMBL/GenBank/DDBJ whole genome shotgun (WGS) entry which is preliminary data.</text>
</comment>
<name>A0A8S2Y1A8_9BILA</name>
<evidence type="ECO:0000313" key="2">
    <source>
        <dbReference type="Proteomes" id="UP000681722"/>
    </source>
</evidence>
<accession>A0A8S2Y1A8</accession>
<protein>
    <submittedName>
        <fullName evidence="1">Uncharacterized protein</fullName>
    </submittedName>
</protein>
<evidence type="ECO:0000313" key="1">
    <source>
        <dbReference type="EMBL" id="CAF4519818.1"/>
    </source>
</evidence>
<dbReference type="EMBL" id="CAJOBC010109570">
    <property type="protein sequence ID" value="CAF4519818.1"/>
    <property type="molecule type" value="Genomic_DNA"/>
</dbReference>
<dbReference type="Proteomes" id="UP000681722">
    <property type="component" value="Unassembled WGS sequence"/>
</dbReference>
<gene>
    <name evidence="1" type="ORF">SRO942_LOCUS45716</name>
</gene>